<sequence>MSDSSLSKSERFANVKREYSLLLYTWSEYKAMYMNTEHIQVMNMKTGRLFGMLQVAMQKDVFARIHSLLEPNNELTNLVSELENPTIANSLERALTAKNQTLVGDSKAVPPQEIEVLIFKMEKLVLEVEGEIDQVQTDYDSIRKDTEGAELIGAIRESLILSKLKQFAAESENKSLLQLFENI</sequence>
<name>A0A6N6RCZ7_9FLAO</name>
<dbReference type="EMBL" id="WBVO01000013">
    <property type="protein sequence ID" value="KAB2806786.1"/>
    <property type="molecule type" value="Genomic_DNA"/>
</dbReference>
<dbReference type="AlphaFoldDB" id="A0A6N6RCZ7"/>
<keyword evidence="2" id="KW-1185">Reference proteome</keyword>
<evidence type="ECO:0000313" key="2">
    <source>
        <dbReference type="Proteomes" id="UP000468650"/>
    </source>
</evidence>
<protein>
    <submittedName>
        <fullName evidence="1">Uncharacterized protein</fullName>
    </submittedName>
</protein>
<comment type="caution">
    <text evidence="1">The sequence shown here is derived from an EMBL/GenBank/DDBJ whole genome shotgun (WGS) entry which is preliminary data.</text>
</comment>
<dbReference type="Proteomes" id="UP000468650">
    <property type="component" value="Unassembled WGS sequence"/>
</dbReference>
<proteinExistence type="predicted"/>
<organism evidence="1 2">
    <name type="scientific">Phaeocystidibacter luteus</name>
    <dbReference type="NCBI Taxonomy" id="911197"/>
    <lineage>
        <taxon>Bacteria</taxon>
        <taxon>Pseudomonadati</taxon>
        <taxon>Bacteroidota</taxon>
        <taxon>Flavobacteriia</taxon>
        <taxon>Flavobacteriales</taxon>
        <taxon>Phaeocystidibacteraceae</taxon>
        <taxon>Phaeocystidibacter</taxon>
    </lineage>
</organism>
<gene>
    <name evidence="1" type="ORF">F8C67_13030</name>
</gene>
<dbReference type="RefSeq" id="WP_151668303.1">
    <property type="nucleotide sequence ID" value="NZ_WBVO01000013.1"/>
</dbReference>
<accession>A0A6N6RCZ7</accession>
<reference evidence="1 2" key="1">
    <citation type="submission" date="2019-09" db="EMBL/GenBank/DDBJ databases">
        <title>Genomes of family Cryomorphaceae.</title>
        <authorList>
            <person name="Bowman J.P."/>
        </authorList>
    </citation>
    <scope>NUCLEOTIDE SEQUENCE [LARGE SCALE GENOMIC DNA]</scope>
    <source>
        <strain evidence="1 2">LMG 25704</strain>
    </source>
</reference>
<evidence type="ECO:0000313" key="1">
    <source>
        <dbReference type="EMBL" id="KAB2806786.1"/>
    </source>
</evidence>